<comment type="caution">
    <text evidence="4">The sequence shown here is derived from an EMBL/GenBank/DDBJ whole genome shotgun (WGS) entry which is preliminary data.</text>
</comment>
<dbReference type="InterPro" id="IPR040452">
    <property type="entry name" value="SfsA_C"/>
</dbReference>
<dbReference type="HAMAP" id="MF_00095">
    <property type="entry name" value="SfsA"/>
    <property type="match status" value="1"/>
</dbReference>
<evidence type="ECO:0000256" key="1">
    <source>
        <dbReference type="HAMAP-Rule" id="MF_00095"/>
    </source>
</evidence>
<protein>
    <recommendedName>
        <fullName evidence="1">Sugar fermentation stimulation protein homolog</fullName>
    </recommendedName>
</protein>
<organism evidence="4 5">
    <name type="scientific">Candidatus Avoscillospira stercorigallinarum</name>
    <dbReference type="NCBI Taxonomy" id="2840708"/>
    <lineage>
        <taxon>Bacteria</taxon>
        <taxon>Bacillati</taxon>
        <taxon>Bacillota</taxon>
        <taxon>Clostridia</taxon>
        <taxon>Eubacteriales</taxon>
        <taxon>Oscillospiraceae</taxon>
        <taxon>Oscillospiraceae incertae sedis</taxon>
        <taxon>Candidatus Avoscillospira</taxon>
    </lineage>
</organism>
<dbReference type="Pfam" id="PF03749">
    <property type="entry name" value="SfsA"/>
    <property type="match status" value="1"/>
</dbReference>
<name>A0A9D0Z510_9FIRM</name>
<dbReference type="PANTHER" id="PTHR30545:SF2">
    <property type="entry name" value="SUGAR FERMENTATION STIMULATION PROTEIN A"/>
    <property type="match status" value="1"/>
</dbReference>
<sequence>MTYDCIHPGVFQARPNRFIAWVELEGETCRCHVPNTGRLRELLLPGAVVWCQFHPEPGRKTAWTLLAVEHRGTVVNIDSQIPNRLAADFVRSGGLGPVPDLVKPEQTFGDSRLDLYYEAGPVRGFAEVKGVTLNEDGVARFPDAPTERGVKHLHSLARAVEAGYRAAALFVIQRSDVTRFEPNQARDPAFAQALREAAAQGVKLRALTCTVTPGTLEITGEVPVCL</sequence>
<feature type="domain" description="Sugar fermentation stimulation protein C-terminal" evidence="2">
    <location>
        <begin position="80"/>
        <end position="213"/>
    </location>
</feature>
<dbReference type="Pfam" id="PF17746">
    <property type="entry name" value="SfsA_N"/>
    <property type="match status" value="1"/>
</dbReference>
<dbReference type="GO" id="GO:0003677">
    <property type="term" value="F:DNA binding"/>
    <property type="evidence" value="ECO:0007669"/>
    <property type="project" value="InterPro"/>
</dbReference>
<dbReference type="InterPro" id="IPR005224">
    <property type="entry name" value="SfsA"/>
</dbReference>
<evidence type="ECO:0000313" key="4">
    <source>
        <dbReference type="EMBL" id="HIQ68731.1"/>
    </source>
</evidence>
<dbReference type="AlphaFoldDB" id="A0A9D0Z510"/>
<dbReference type="CDD" id="cd22359">
    <property type="entry name" value="SfsA-like_bacterial"/>
    <property type="match status" value="1"/>
</dbReference>
<dbReference type="Gene3D" id="2.40.50.580">
    <property type="match status" value="1"/>
</dbReference>
<dbReference type="InterPro" id="IPR041465">
    <property type="entry name" value="SfsA_N"/>
</dbReference>
<dbReference type="EMBL" id="DVFN01000003">
    <property type="protein sequence ID" value="HIQ68731.1"/>
    <property type="molecule type" value="Genomic_DNA"/>
</dbReference>
<evidence type="ECO:0000259" key="2">
    <source>
        <dbReference type="Pfam" id="PF03749"/>
    </source>
</evidence>
<dbReference type="NCBIfam" id="TIGR00230">
    <property type="entry name" value="sfsA"/>
    <property type="match status" value="1"/>
</dbReference>
<dbReference type="Proteomes" id="UP000886874">
    <property type="component" value="Unassembled WGS sequence"/>
</dbReference>
<evidence type="ECO:0000313" key="5">
    <source>
        <dbReference type="Proteomes" id="UP000886874"/>
    </source>
</evidence>
<comment type="similarity">
    <text evidence="1">Belongs to the SfsA family.</text>
</comment>
<dbReference type="PANTHER" id="PTHR30545">
    <property type="entry name" value="SUGAR FERMENTATION STIMULATION PROTEIN A"/>
    <property type="match status" value="1"/>
</dbReference>
<dbReference type="Gene3D" id="3.40.1350.60">
    <property type="match status" value="1"/>
</dbReference>
<proteinExistence type="inferred from homology"/>
<feature type="domain" description="SfsA N-terminal OB" evidence="3">
    <location>
        <begin position="14"/>
        <end position="77"/>
    </location>
</feature>
<gene>
    <name evidence="1 4" type="primary">sfsA</name>
    <name evidence="4" type="ORF">IAA67_00135</name>
</gene>
<evidence type="ECO:0000259" key="3">
    <source>
        <dbReference type="Pfam" id="PF17746"/>
    </source>
</evidence>
<reference evidence="4" key="2">
    <citation type="journal article" date="2021" name="PeerJ">
        <title>Extensive microbial diversity within the chicken gut microbiome revealed by metagenomics and culture.</title>
        <authorList>
            <person name="Gilroy R."/>
            <person name="Ravi A."/>
            <person name="Getino M."/>
            <person name="Pursley I."/>
            <person name="Horton D.L."/>
            <person name="Alikhan N.F."/>
            <person name="Baker D."/>
            <person name="Gharbi K."/>
            <person name="Hall N."/>
            <person name="Watson M."/>
            <person name="Adriaenssens E.M."/>
            <person name="Foster-Nyarko E."/>
            <person name="Jarju S."/>
            <person name="Secka A."/>
            <person name="Antonio M."/>
            <person name="Oren A."/>
            <person name="Chaudhuri R.R."/>
            <person name="La Ragione R."/>
            <person name="Hildebrand F."/>
            <person name="Pallen M.J."/>
        </authorList>
    </citation>
    <scope>NUCLEOTIDE SEQUENCE</scope>
    <source>
        <strain evidence="4">ChiSjej2B20-13462</strain>
    </source>
</reference>
<accession>A0A9D0Z510</accession>
<reference evidence="4" key="1">
    <citation type="submission" date="2020-10" db="EMBL/GenBank/DDBJ databases">
        <authorList>
            <person name="Gilroy R."/>
        </authorList>
    </citation>
    <scope>NUCLEOTIDE SEQUENCE</scope>
    <source>
        <strain evidence="4">ChiSjej2B20-13462</strain>
    </source>
</reference>